<evidence type="ECO:0000256" key="1">
    <source>
        <dbReference type="ARBA" id="ARBA00022490"/>
    </source>
</evidence>
<keyword evidence="3 7" id="KW-0819">tRNA processing</keyword>
<evidence type="ECO:0000259" key="8">
    <source>
        <dbReference type="Pfam" id="PF01171"/>
    </source>
</evidence>
<dbReference type="Gene3D" id="1.20.59.20">
    <property type="match status" value="1"/>
</dbReference>
<accession>A0A1D9E0T0</accession>
<feature type="binding site" evidence="7">
    <location>
        <begin position="38"/>
        <end position="43"/>
    </location>
    <ligand>
        <name>ATP</name>
        <dbReference type="ChEBI" id="CHEBI:30616"/>
    </ligand>
</feature>
<feature type="domain" description="tRNA(Ile)-lysidine/2-thiocytidine synthase N-terminal" evidence="8">
    <location>
        <begin position="33"/>
        <end position="207"/>
    </location>
</feature>
<keyword evidence="4 7" id="KW-0547">Nucleotide-binding</keyword>
<evidence type="ECO:0000256" key="4">
    <source>
        <dbReference type="ARBA" id="ARBA00022741"/>
    </source>
</evidence>
<proteinExistence type="inferred from homology"/>
<dbReference type="OrthoDB" id="5244702at2"/>
<dbReference type="AlphaFoldDB" id="A0A1D9E0T0"/>
<dbReference type="NCBIfam" id="TIGR02432">
    <property type="entry name" value="lysidine_TilS_N"/>
    <property type="match status" value="1"/>
</dbReference>
<evidence type="ECO:0000256" key="2">
    <source>
        <dbReference type="ARBA" id="ARBA00022598"/>
    </source>
</evidence>
<evidence type="ECO:0000259" key="9">
    <source>
        <dbReference type="Pfam" id="PF09179"/>
    </source>
</evidence>
<dbReference type="CDD" id="cd01992">
    <property type="entry name" value="TilS_N"/>
    <property type="match status" value="1"/>
</dbReference>
<reference evidence="10 11" key="1">
    <citation type="journal article" date="2016" name="Biochim. Biophys. Acta">
        <title>Photochemical characterization of actinorhodopsin and its functional existence in the natural host.</title>
        <authorList>
            <person name="Nakamura S."/>
            <person name="Kikukawa T."/>
            <person name="Tamogami J."/>
            <person name="Kamiya M."/>
            <person name="Aizawa T."/>
            <person name="Hahn M.W."/>
            <person name="Ihara K."/>
            <person name="Kamo N."/>
            <person name="Demura M."/>
        </authorList>
    </citation>
    <scope>NUCLEOTIDE SEQUENCE [LARGE SCALE GENOMIC DNA]</scope>
    <source>
        <strain evidence="10 11">MWH-Dar1</strain>
    </source>
</reference>
<comment type="function">
    <text evidence="7">Ligates lysine onto the cytidine present at position 34 of the AUA codon-specific tRNA(Ile) that contains the anticodon CAU, in an ATP-dependent manner. Cytidine is converted to lysidine, thus changing the amino acid specificity of the tRNA from methionine to isoleucine.</text>
</comment>
<comment type="domain">
    <text evidence="7">The N-terminal region contains the highly conserved SGGXDS motif, predicted to be a P-loop motif involved in ATP binding.</text>
</comment>
<comment type="catalytic activity">
    <reaction evidence="6 7">
        <text>cytidine(34) in tRNA(Ile2) + L-lysine + ATP = lysidine(34) in tRNA(Ile2) + AMP + diphosphate + H(+)</text>
        <dbReference type="Rhea" id="RHEA:43744"/>
        <dbReference type="Rhea" id="RHEA-COMP:10625"/>
        <dbReference type="Rhea" id="RHEA-COMP:10670"/>
        <dbReference type="ChEBI" id="CHEBI:15378"/>
        <dbReference type="ChEBI" id="CHEBI:30616"/>
        <dbReference type="ChEBI" id="CHEBI:32551"/>
        <dbReference type="ChEBI" id="CHEBI:33019"/>
        <dbReference type="ChEBI" id="CHEBI:82748"/>
        <dbReference type="ChEBI" id="CHEBI:83665"/>
        <dbReference type="ChEBI" id="CHEBI:456215"/>
        <dbReference type="EC" id="6.3.4.19"/>
    </reaction>
</comment>
<sequence>MPSRPRLTPAIADVRRAVRETLRDHQAVAGDLILVACSGGPDSLALAAALAFEGPRAGLKIASITVDHQMQAGSAEVAQQTLSKLQVLGYESATVATVQVGKAGGPEAAAREARYLEIENLARLLNAKFVLLGHTLDDQAETVLLGLARGSGARSLNGMAVRNGIYLRPLLRISRETVQKFCEDSGLQPWLDPMNHDLAYTRVKVRNVILPMLENELGPGISLALTRTADSLREDDEVLSQLANAAFSEVARLQATQIIFSVPRFKDLPLAIRHRVFALALQKLAAPEFARVHILAVDALVDDWHGQKPLTLPGVRVERTGESITLKTTKTLKSGAC</sequence>
<name>A0A1D9E0T0_9MICO</name>
<dbReference type="Proteomes" id="UP000243784">
    <property type="component" value="Chromosome"/>
</dbReference>
<dbReference type="Gene3D" id="3.40.50.620">
    <property type="entry name" value="HUPs"/>
    <property type="match status" value="1"/>
</dbReference>
<dbReference type="InterPro" id="IPR015262">
    <property type="entry name" value="tRNA_Ile_lys_synt_subst-bd"/>
</dbReference>
<dbReference type="EC" id="6.3.4.19" evidence="7"/>
<dbReference type="SUPFAM" id="SSF82829">
    <property type="entry name" value="MesJ substrate recognition domain-like"/>
    <property type="match status" value="1"/>
</dbReference>
<comment type="subcellular location">
    <subcellularLocation>
        <location evidence="7">Cytoplasm</location>
    </subcellularLocation>
</comment>
<evidence type="ECO:0000313" key="10">
    <source>
        <dbReference type="EMBL" id="AOY56672.1"/>
    </source>
</evidence>
<dbReference type="SUPFAM" id="SSF52402">
    <property type="entry name" value="Adenine nucleotide alpha hydrolases-like"/>
    <property type="match status" value="1"/>
</dbReference>
<comment type="similarity">
    <text evidence="7">Belongs to the tRNA(Ile)-lysidine synthase family.</text>
</comment>
<evidence type="ECO:0000256" key="7">
    <source>
        <dbReference type="HAMAP-Rule" id="MF_01161"/>
    </source>
</evidence>
<dbReference type="InterPro" id="IPR012094">
    <property type="entry name" value="tRNA_Ile_lys_synt"/>
</dbReference>
<gene>
    <name evidence="7" type="primary">tilS</name>
    <name evidence="10" type="ORF">A4Z71_00635</name>
</gene>
<dbReference type="GO" id="GO:0005524">
    <property type="term" value="F:ATP binding"/>
    <property type="evidence" value="ECO:0007669"/>
    <property type="project" value="UniProtKB-UniRule"/>
</dbReference>
<keyword evidence="2 7" id="KW-0436">Ligase</keyword>
<dbReference type="HAMAP" id="MF_01161">
    <property type="entry name" value="tRNA_Ile_lys_synt"/>
    <property type="match status" value="1"/>
</dbReference>
<keyword evidence="5 7" id="KW-0067">ATP-binding</keyword>
<organism evidence="10 11">
    <name type="scientific">Candidatus Rhodoluna planktonica</name>
    <dbReference type="NCBI Taxonomy" id="535712"/>
    <lineage>
        <taxon>Bacteria</taxon>
        <taxon>Bacillati</taxon>
        <taxon>Actinomycetota</taxon>
        <taxon>Actinomycetes</taxon>
        <taxon>Micrococcales</taxon>
        <taxon>Microbacteriaceae</taxon>
        <taxon>Luna cluster</taxon>
        <taxon>Luna-1 subcluster</taxon>
        <taxon>Rhodoluna</taxon>
    </lineage>
</organism>
<dbReference type="KEGG" id="rpla:A4Z71_00635"/>
<evidence type="ECO:0000256" key="5">
    <source>
        <dbReference type="ARBA" id="ARBA00022840"/>
    </source>
</evidence>
<dbReference type="Pfam" id="PF01171">
    <property type="entry name" value="ATP_bind_3"/>
    <property type="match status" value="1"/>
</dbReference>
<feature type="domain" description="tRNA(Ile)-lysidine synthase substrate-binding" evidence="9">
    <location>
        <begin position="261"/>
        <end position="319"/>
    </location>
</feature>
<dbReference type="InterPro" id="IPR014729">
    <property type="entry name" value="Rossmann-like_a/b/a_fold"/>
</dbReference>
<evidence type="ECO:0000256" key="3">
    <source>
        <dbReference type="ARBA" id="ARBA00022694"/>
    </source>
</evidence>
<dbReference type="STRING" id="535712.A4Z71_00635"/>
<dbReference type="GO" id="GO:0005737">
    <property type="term" value="C:cytoplasm"/>
    <property type="evidence" value="ECO:0007669"/>
    <property type="project" value="UniProtKB-SubCell"/>
</dbReference>
<evidence type="ECO:0000256" key="6">
    <source>
        <dbReference type="ARBA" id="ARBA00048539"/>
    </source>
</evidence>
<dbReference type="PANTHER" id="PTHR43033:SF1">
    <property type="entry name" value="TRNA(ILE)-LYSIDINE SYNTHASE-RELATED"/>
    <property type="match status" value="1"/>
</dbReference>
<dbReference type="GO" id="GO:0006400">
    <property type="term" value="P:tRNA modification"/>
    <property type="evidence" value="ECO:0007669"/>
    <property type="project" value="UniProtKB-UniRule"/>
</dbReference>
<dbReference type="Pfam" id="PF09179">
    <property type="entry name" value="TilS"/>
    <property type="match status" value="1"/>
</dbReference>
<evidence type="ECO:0000313" key="11">
    <source>
        <dbReference type="Proteomes" id="UP000243784"/>
    </source>
</evidence>
<protein>
    <recommendedName>
        <fullName evidence="7">tRNA(Ile)-lysidine synthase</fullName>
        <ecNumber evidence="7">6.3.4.19</ecNumber>
    </recommendedName>
    <alternativeName>
        <fullName evidence="7">tRNA(Ile)-2-lysyl-cytidine synthase</fullName>
    </alternativeName>
    <alternativeName>
        <fullName evidence="7">tRNA(Ile)-lysidine synthetase</fullName>
    </alternativeName>
</protein>
<dbReference type="PANTHER" id="PTHR43033">
    <property type="entry name" value="TRNA(ILE)-LYSIDINE SYNTHASE-RELATED"/>
    <property type="match status" value="1"/>
</dbReference>
<keyword evidence="11" id="KW-1185">Reference proteome</keyword>
<dbReference type="InterPro" id="IPR011063">
    <property type="entry name" value="TilS/TtcA_N"/>
</dbReference>
<dbReference type="GO" id="GO:0032267">
    <property type="term" value="F:tRNA(Ile)-lysidine synthase activity"/>
    <property type="evidence" value="ECO:0007669"/>
    <property type="project" value="UniProtKB-EC"/>
</dbReference>
<dbReference type="EMBL" id="CP015208">
    <property type="protein sequence ID" value="AOY56672.1"/>
    <property type="molecule type" value="Genomic_DNA"/>
</dbReference>
<dbReference type="InterPro" id="IPR012795">
    <property type="entry name" value="tRNA_Ile_lys_synt_N"/>
</dbReference>
<keyword evidence="1 7" id="KW-0963">Cytoplasm</keyword>